<keyword evidence="9" id="KW-0694">RNA-binding</keyword>
<dbReference type="GO" id="GO:0005737">
    <property type="term" value="C:cytoplasm"/>
    <property type="evidence" value="ECO:0007669"/>
    <property type="project" value="UniProtKB-SubCell"/>
</dbReference>
<feature type="domain" description="Btz" evidence="14">
    <location>
        <begin position="83"/>
        <end position="196"/>
    </location>
</feature>
<dbReference type="EMBL" id="JAHUZN010000012">
    <property type="protein sequence ID" value="KAG8474073.1"/>
    <property type="molecule type" value="Genomic_DNA"/>
</dbReference>
<evidence type="ECO:0000313" key="15">
    <source>
        <dbReference type="EMBL" id="KAG8474073.1"/>
    </source>
</evidence>
<reference evidence="15 16" key="1">
    <citation type="journal article" date="2021" name="bioRxiv">
        <title>The Gossypium anomalum genome as a resource for cotton improvement and evolutionary analysis of hybrid incompatibility.</title>
        <authorList>
            <person name="Grover C.E."/>
            <person name="Yuan D."/>
            <person name="Arick M.A."/>
            <person name="Miller E.R."/>
            <person name="Hu G."/>
            <person name="Peterson D.G."/>
            <person name="Wendel J.F."/>
            <person name="Udall J.A."/>
        </authorList>
    </citation>
    <scope>NUCLEOTIDE SEQUENCE [LARGE SCALE GENOMIC DNA]</scope>
    <source>
        <strain evidence="15">JFW-Udall</strain>
        <tissue evidence="15">Leaf</tissue>
    </source>
</reference>
<feature type="compositionally biased region" description="Basic and acidic residues" evidence="13">
    <location>
        <begin position="44"/>
        <end position="59"/>
    </location>
</feature>
<evidence type="ECO:0000256" key="9">
    <source>
        <dbReference type="ARBA" id="ARBA00022884"/>
    </source>
</evidence>
<comment type="caution">
    <text evidence="15">The sequence shown here is derived from an EMBL/GenBank/DDBJ whole genome shotgun (WGS) entry which is preliminary data.</text>
</comment>
<evidence type="ECO:0000256" key="1">
    <source>
        <dbReference type="ARBA" id="ARBA00004123"/>
    </source>
</evidence>
<evidence type="ECO:0000256" key="2">
    <source>
        <dbReference type="ARBA" id="ARBA00004496"/>
    </source>
</evidence>
<keyword evidence="8" id="KW-0810">Translation regulation</keyword>
<evidence type="ECO:0000256" key="3">
    <source>
        <dbReference type="ARBA" id="ARBA00009548"/>
    </source>
</evidence>
<keyword evidence="12" id="KW-0539">Nucleus</keyword>
<dbReference type="PANTHER" id="PTHR36364:SF1">
    <property type="entry name" value="OS03G0203000 PROTEIN"/>
    <property type="match status" value="1"/>
</dbReference>
<dbReference type="GO" id="GO:0000184">
    <property type="term" value="P:nuclear-transcribed mRNA catabolic process, nonsense-mediated decay"/>
    <property type="evidence" value="ECO:0007669"/>
    <property type="project" value="UniProtKB-KW"/>
</dbReference>
<feature type="compositionally biased region" description="Basic and acidic residues" evidence="13">
    <location>
        <begin position="83"/>
        <end position="118"/>
    </location>
</feature>
<protein>
    <recommendedName>
        <fullName evidence="14">Btz domain-containing protein</fullName>
    </recommendedName>
</protein>
<dbReference type="PANTHER" id="PTHR36364">
    <property type="entry name" value="OS03G0203000 PROTEIN"/>
    <property type="match status" value="1"/>
</dbReference>
<keyword evidence="7" id="KW-0509">mRNA transport</keyword>
<evidence type="ECO:0000313" key="16">
    <source>
        <dbReference type="Proteomes" id="UP000701853"/>
    </source>
</evidence>
<dbReference type="GO" id="GO:0006397">
    <property type="term" value="P:mRNA processing"/>
    <property type="evidence" value="ECO:0007669"/>
    <property type="project" value="UniProtKB-KW"/>
</dbReference>
<dbReference type="GO" id="GO:0006417">
    <property type="term" value="P:regulation of translation"/>
    <property type="evidence" value="ECO:0007669"/>
    <property type="project" value="UniProtKB-KW"/>
</dbReference>
<feature type="compositionally biased region" description="Basic and acidic residues" evidence="13">
    <location>
        <begin position="1"/>
        <end position="35"/>
    </location>
</feature>
<keyword evidence="11" id="KW-0508">mRNA splicing</keyword>
<evidence type="ECO:0000256" key="7">
    <source>
        <dbReference type="ARBA" id="ARBA00022816"/>
    </source>
</evidence>
<feature type="region of interest" description="Disordered" evidence="13">
    <location>
        <begin position="1"/>
        <end position="303"/>
    </location>
</feature>
<dbReference type="GO" id="GO:0008380">
    <property type="term" value="P:RNA splicing"/>
    <property type="evidence" value="ECO:0007669"/>
    <property type="project" value="UniProtKB-KW"/>
</dbReference>
<feature type="compositionally biased region" description="Basic and acidic residues" evidence="13">
    <location>
        <begin position="233"/>
        <end position="278"/>
    </location>
</feature>
<dbReference type="GO" id="GO:0051028">
    <property type="term" value="P:mRNA transport"/>
    <property type="evidence" value="ECO:0007669"/>
    <property type="project" value="UniProtKB-KW"/>
</dbReference>
<sequence>MSRREGRDSDSRRHRSGFDREPSPKRSRRDGKPQTERQASSADVADRPDQEEKQRRRLQDAVPLEVAAAPPESSKIETVIVGKDSDRKNNGQHEGAKHSSDPTEVPRSRSYFQHDERGSAAQAGRSYGRRVASERGERGWWRDAKDHHSERETRTYDTRDTRQRDEKPQAKGDSKDDWRHDRFFEMEADPPAQPPPTRKRPAFSEKKIPAAAQSADHTTKESEKSNHSSHHVLGSERRVDRDRHPRHLDRLERLTAGDQVPSRREAPRGGFLSHERHGGGGGSNFRGRDRFSGRQGYRSGGPRVEKWKHDLYDEANKSPPRKNEEDQIAKLCCILVQAWLRSRLSSQKKRPESGVGSCQMLALNRHLLFSFVSSKNLFSNGHGYNNSDMHERRVTNLEEKIGLQRFPKICVGGKGWAVEPNPIHHILKKAWPVEDSFKMHEMDSNLFIFVFRNEKDLEKVVSGVS</sequence>
<dbReference type="Pfam" id="PF09405">
    <property type="entry name" value="Btz"/>
    <property type="match status" value="1"/>
</dbReference>
<keyword evidence="16" id="KW-1185">Reference proteome</keyword>
<evidence type="ECO:0000256" key="8">
    <source>
        <dbReference type="ARBA" id="ARBA00022845"/>
    </source>
</evidence>
<dbReference type="InterPro" id="IPR018545">
    <property type="entry name" value="Btz_dom"/>
</dbReference>
<name>A0A8J5XZI8_9ROSI</name>
<evidence type="ECO:0000256" key="10">
    <source>
        <dbReference type="ARBA" id="ARBA00023161"/>
    </source>
</evidence>
<dbReference type="OrthoDB" id="1920561at2759"/>
<evidence type="ECO:0000256" key="6">
    <source>
        <dbReference type="ARBA" id="ARBA00022664"/>
    </source>
</evidence>
<keyword evidence="6" id="KW-0507">mRNA processing</keyword>
<keyword evidence="4" id="KW-0813">Transport</keyword>
<evidence type="ECO:0000256" key="5">
    <source>
        <dbReference type="ARBA" id="ARBA00022490"/>
    </source>
</evidence>
<feature type="compositionally biased region" description="Basic and acidic residues" evidence="13">
    <location>
        <begin position="131"/>
        <end position="185"/>
    </location>
</feature>
<comment type="subcellular location">
    <subcellularLocation>
        <location evidence="2">Cytoplasm</location>
    </subcellularLocation>
    <subcellularLocation>
        <location evidence="1">Nucleus</location>
    </subcellularLocation>
</comment>
<evidence type="ECO:0000256" key="12">
    <source>
        <dbReference type="ARBA" id="ARBA00023242"/>
    </source>
</evidence>
<evidence type="ECO:0000259" key="14">
    <source>
        <dbReference type="Pfam" id="PF09405"/>
    </source>
</evidence>
<comment type="similarity">
    <text evidence="3">Belongs to the CASC3 family.</text>
</comment>
<keyword evidence="10" id="KW-0866">Nonsense-mediated mRNA decay</keyword>
<dbReference type="AlphaFoldDB" id="A0A8J5XZI8"/>
<dbReference type="GO" id="GO:0035145">
    <property type="term" value="C:exon-exon junction complex"/>
    <property type="evidence" value="ECO:0007669"/>
    <property type="project" value="InterPro"/>
</dbReference>
<proteinExistence type="inferred from homology"/>
<feature type="compositionally biased region" description="Low complexity" evidence="13">
    <location>
        <begin position="61"/>
        <end position="72"/>
    </location>
</feature>
<accession>A0A8J5XZI8</accession>
<evidence type="ECO:0000256" key="4">
    <source>
        <dbReference type="ARBA" id="ARBA00022448"/>
    </source>
</evidence>
<keyword evidence="5" id="KW-0963">Cytoplasm</keyword>
<dbReference type="Proteomes" id="UP000701853">
    <property type="component" value="Chromosome 12"/>
</dbReference>
<evidence type="ECO:0000256" key="11">
    <source>
        <dbReference type="ARBA" id="ARBA00023187"/>
    </source>
</evidence>
<organism evidence="15 16">
    <name type="scientific">Gossypium anomalum</name>
    <dbReference type="NCBI Taxonomy" id="47600"/>
    <lineage>
        <taxon>Eukaryota</taxon>
        <taxon>Viridiplantae</taxon>
        <taxon>Streptophyta</taxon>
        <taxon>Embryophyta</taxon>
        <taxon>Tracheophyta</taxon>
        <taxon>Spermatophyta</taxon>
        <taxon>Magnoliopsida</taxon>
        <taxon>eudicotyledons</taxon>
        <taxon>Gunneridae</taxon>
        <taxon>Pentapetalae</taxon>
        <taxon>rosids</taxon>
        <taxon>malvids</taxon>
        <taxon>Malvales</taxon>
        <taxon>Malvaceae</taxon>
        <taxon>Malvoideae</taxon>
        <taxon>Gossypium</taxon>
    </lineage>
</organism>
<feature type="compositionally biased region" description="Basic and acidic residues" evidence="13">
    <location>
        <begin position="217"/>
        <end position="226"/>
    </location>
</feature>
<evidence type="ECO:0000256" key="13">
    <source>
        <dbReference type="SAM" id="MobiDB-lite"/>
    </source>
</evidence>
<gene>
    <name evidence="15" type="ORF">CXB51_033637</name>
</gene>
<dbReference type="GO" id="GO:0003729">
    <property type="term" value="F:mRNA binding"/>
    <property type="evidence" value="ECO:0007669"/>
    <property type="project" value="InterPro"/>
</dbReference>